<evidence type="ECO:0000313" key="7">
    <source>
        <dbReference type="Proteomes" id="UP000044602"/>
    </source>
</evidence>
<keyword evidence="3" id="KW-0472">Membrane</keyword>
<dbReference type="PANTHER" id="PTHR28074">
    <property type="entry name" value="ATP SYNTHASE SUBUNIT K, MITOCHONDRIAL"/>
    <property type="match status" value="1"/>
</dbReference>
<proteinExistence type="predicted"/>
<organism evidence="5 7">
    <name type="scientific">Verticillium longisporum</name>
    <name type="common">Verticillium dahliae var. longisporum</name>
    <dbReference type="NCBI Taxonomy" id="100787"/>
    <lineage>
        <taxon>Eukaryota</taxon>
        <taxon>Fungi</taxon>
        <taxon>Dikarya</taxon>
        <taxon>Ascomycota</taxon>
        <taxon>Pezizomycotina</taxon>
        <taxon>Sordariomycetes</taxon>
        <taxon>Hypocreomycetidae</taxon>
        <taxon>Glomerellales</taxon>
        <taxon>Plectosphaerellaceae</taxon>
        <taxon>Verticillium</taxon>
    </lineage>
</organism>
<evidence type="ECO:0000313" key="6">
    <source>
        <dbReference type="EMBL" id="CRK19573.1"/>
    </source>
</evidence>
<name>A0A0G4KV18_VERLO</name>
<accession>A0A0G4KV18</accession>
<keyword evidence="7" id="KW-1185">Reference proteome</keyword>
<dbReference type="STRING" id="100787.A0A0G4KV18"/>
<dbReference type="GO" id="GO:0015986">
    <property type="term" value="P:proton motive force-driven ATP synthesis"/>
    <property type="evidence" value="ECO:0007669"/>
    <property type="project" value="TreeGrafter"/>
</dbReference>
<feature type="non-terminal residue" evidence="5">
    <location>
        <position position="43"/>
    </location>
</feature>
<dbReference type="Proteomes" id="UP000045706">
    <property type="component" value="Unassembled WGS sequence"/>
</dbReference>
<evidence type="ECO:0000313" key="8">
    <source>
        <dbReference type="Proteomes" id="UP000045706"/>
    </source>
</evidence>
<evidence type="ECO:0000256" key="4">
    <source>
        <dbReference type="SAM" id="MobiDB-lite"/>
    </source>
</evidence>
<evidence type="ECO:0000256" key="1">
    <source>
        <dbReference type="ARBA" id="ARBA00004325"/>
    </source>
</evidence>
<dbReference type="Pfam" id="PF11022">
    <property type="entry name" value="ATP19"/>
    <property type="match status" value="1"/>
</dbReference>
<evidence type="ECO:0000256" key="3">
    <source>
        <dbReference type="ARBA" id="ARBA00023136"/>
    </source>
</evidence>
<reference evidence="7 8" key="1">
    <citation type="submission" date="2015-05" db="EMBL/GenBank/DDBJ databases">
        <authorList>
            <person name="Fogelqvist Johan"/>
        </authorList>
    </citation>
    <scope>NUCLEOTIDE SEQUENCE [LARGE SCALE GENOMIC DNA]</scope>
    <source>
        <strain evidence="5">VL1</strain>
        <strain evidence="6">VL2</strain>
    </source>
</reference>
<sequence length="43" mass="4229">LAIGVLATLFTGSYVSLSGGSKAPAATPPINASSSDEADFIKC</sequence>
<dbReference type="EMBL" id="CVQH01004882">
    <property type="protein sequence ID" value="CRK13639.1"/>
    <property type="molecule type" value="Genomic_DNA"/>
</dbReference>
<dbReference type="AlphaFoldDB" id="A0A0G4KV18"/>
<evidence type="ECO:0000256" key="2">
    <source>
        <dbReference type="ARBA" id="ARBA00023128"/>
    </source>
</evidence>
<comment type="subcellular location">
    <subcellularLocation>
        <location evidence="1">Mitochondrion membrane</location>
    </subcellularLocation>
</comment>
<feature type="non-terminal residue" evidence="5">
    <location>
        <position position="1"/>
    </location>
</feature>
<feature type="region of interest" description="Disordered" evidence="4">
    <location>
        <begin position="18"/>
        <end position="43"/>
    </location>
</feature>
<dbReference type="InterPro" id="IPR021278">
    <property type="entry name" value="ATP19"/>
</dbReference>
<dbReference type="GO" id="GO:0031966">
    <property type="term" value="C:mitochondrial membrane"/>
    <property type="evidence" value="ECO:0007669"/>
    <property type="project" value="UniProtKB-SubCell"/>
</dbReference>
<gene>
    <name evidence="5" type="ORF">BN1708_020777</name>
    <name evidence="6" type="ORF">BN1723_021055</name>
</gene>
<dbReference type="PANTHER" id="PTHR28074:SF1">
    <property type="entry name" value="ATP SYNTHASE SUBUNIT K, MITOCHONDRIAL"/>
    <property type="match status" value="1"/>
</dbReference>
<dbReference type="Proteomes" id="UP000044602">
    <property type="component" value="Unassembled WGS sequence"/>
</dbReference>
<keyword evidence="2" id="KW-0496">Mitochondrion</keyword>
<dbReference type="EMBL" id="CVQI01010139">
    <property type="protein sequence ID" value="CRK19573.1"/>
    <property type="molecule type" value="Genomic_DNA"/>
</dbReference>
<evidence type="ECO:0000313" key="5">
    <source>
        <dbReference type="EMBL" id="CRK13639.1"/>
    </source>
</evidence>
<protein>
    <submittedName>
        <fullName evidence="5">Uncharacterized protein</fullName>
    </submittedName>
</protein>